<dbReference type="Pfam" id="PF03109">
    <property type="entry name" value="ABC1"/>
    <property type="match status" value="1"/>
</dbReference>
<sequence>MERAFAFGSLAAGLAIGAAGEAVKKAAGTSSSSGGGYLSEQSAEMLAKELCRLRGAGLKIGQMLSIQDESLLPPVVANALAKVRTHADIMPADQLEQVLVSEWGEKWESRVHHFERKPFAAASIGQVHRATLLDGQEVAVKVQFPGVARSIDSDLNNLERLIRLGNFLPPGLFIERIIAFAKVELKAECDYVKEAAAQVTARSRITARCRRLLLR</sequence>
<dbReference type="EMBL" id="LGRX02000714">
    <property type="protein sequence ID" value="KAK3287809.1"/>
    <property type="molecule type" value="Genomic_DNA"/>
</dbReference>
<organism evidence="2 3">
    <name type="scientific">Cymbomonas tetramitiformis</name>
    <dbReference type="NCBI Taxonomy" id="36881"/>
    <lineage>
        <taxon>Eukaryota</taxon>
        <taxon>Viridiplantae</taxon>
        <taxon>Chlorophyta</taxon>
        <taxon>Pyramimonadophyceae</taxon>
        <taxon>Pyramimonadales</taxon>
        <taxon>Pyramimonadaceae</taxon>
        <taxon>Cymbomonas</taxon>
    </lineage>
</organism>
<evidence type="ECO:0000259" key="1">
    <source>
        <dbReference type="Pfam" id="PF03109"/>
    </source>
</evidence>
<dbReference type="PANTHER" id="PTHR43851">
    <property type="match status" value="1"/>
</dbReference>
<dbReference type="Proteomes" id="UP001190700">
    <property type="component" value="Unassembled WGS sequence"/>
</dbReference>
<reference evidence="2 3" key="1">
    <citation type="journal article" date="2015" name="Genome Biol. Evol.">
        <title>Comparative Genomics of a Bacterivorous Green Alga Reveals Evolutionary Causalities and Consequences of Phago-Mixotrophic Mode of Nutrition.</title>
        <authorList>
            <person name="Burns J.A."/>
            <person name="Paasch A."/>
            <person name="Narechania A."/>
            <person name="Kim E."/>
        </authorList>
    </citation>
    <scope>NUCLEOTIDE SEQUENCE [LARGE SCALE GENOMIC DNA]</scope>
    <source>
        <strain evidence="2 3">PLY_AMNH</strain>
    </source>
</reference>
<evidence type="ECO:0000313" key="3">
    <source>
        <dbReference type="Proteomes" id="UP001190700"/>
    </source>
</evidence>
<gene>
    <name evidence="2" type="ORF">CYMTET_4697</name>
</gene>
<proteinExistence type="predicted"/>
<feature type="domain" description="ABC1 atypical kinase-like" evidence="1">
    <location>
        <begin position="83"/>
        <end position="205"/>
    </location>
</feature>
<dbReference type="InterPro" id="IPR051409">
    <property type="entry name" value="Atypical_kinase_ADCK"/>
</dbReference>
<dbReference type="InterPro" id="IPR011009">
    <property type="entry name" value="Kinase-like_dom_sf"/>
</dbReference>
<dbReference type="GO" id="GO:0006744">
    <property type="term" value="P:ubiquinone biosynthetic process"/>
    <property type="evidence" value="ECO:0007669"/>
    <property type="project" value="TreeGrafter"/>
</dbReference>
<dbReference type="SUPFAM" id="SSF56112">
    <property type="entry name" value="Protein kinase-like (PK-like)"/>
    <property type="match status" value="1"/>
</dbReference>
<comment type="caution">
    <text evidence="2">The sequence shown here is derived from an EMBL/GenBank/DDBJ whole genome shotgun (WGS) entry which is preliminary data.</text>
</comment>
<name>A0AAE0LK91_9CHLO</name>
<evidence type="ECO:0000313" key="2">
    <source>
        <dbReference type="EMBL" id="KAK3287809.1"/>
    </source>
</evidence>
<dbReference type="AlphaFoldDB" id="A0AAE0LK91"/>
<protein>
    <recommendedName>
        <fullName evidence="1">ABC1 atypical kinase-like domain-containing protein</fullName>
    </recommendedName>
</protein>
<accession>A0AAE0LK91</accession>
<dbReference type="PANTHER" id="PTHR43851:SF3">
    <property type="entry name" value="COENZYME Q8"/>
    <property type="match status" value="1"/>
</dbReference>
<keyword evidence="3" id="KW-1185">Reference proteome</keyword>
<dbReference type="InterPro" id="IPR004147">
    <property type="entry name" value="ABC1_dom"/>
</dbReference>